<keyword evidence="2" id="KW-0521">NADP</keyword>
<name>A0A0D1YKY9_9EURO</name>
<dbReference type="AlphaFoldDB" id="A0A0D1YKY9"/>
<evidence type="ECO:0000313" key="5">
    <source>
        <dbReference type="Proteomes" id="UP000053599"/>
    </source>
</evidence>
<dbReference type="EMBL" id="KN846952">
    <property type="protein sequence ID" value="KIV83477.1"/>
    <property type="molecule type" value="Genomic_DNA"/>
</dbReference>
<evidence type="ECO:0000313" key="4">
    <source>
        <dbReference type="EMBL" id="KIV83477.1"/>
    </source>
</evidence>
<reference evidence="4 5" key="1">
    <citation type="submission" date="2015-01" db="EMBL/GenBank/DDBJ databases">
        <title>The Genome Sequence of Exophiala sideris CBS121828.</title>
        <authorList>
            <consortium name="The Broad Institute Genomics Platform"/>
            <person name="Cuomo C."/>
            <person name="de Hoog S."/>
            <person name="Gorbushina A."/>
            <person name="Stielow B."/>
            <person name="Teixiera M."/>
            <person name="Abouelleil A."/>
            <person name="Chapman S.B."/>
            <person name="Priest M."/>
            <person name="Young S.K."/>
            <person name="Wortman J."/>
            <person name="Nusbaum C."/>
            <person name="Birren B."/>
        </authorList>
    </citation>
    <scope>NUCLEOTIDE SEQUENCE [LARGE SCALE GENOMIC DNA]</scope>
    <source>
        <strain evidence="4 5">CBS 121828</strain>
    </source>
</reference>
<dbReference type="PANTHER" id="PTHR42748">
    <property type="entry name" value="NITROGEN METABOLITE REPRESSION PROTEIN NMRA FAMILY MEMBER"/>
    <property type="match status" value="1"/>
</dbReference>
<dbReference type="OrthoDB" id="300709at2759"/>
<dbReference type="InterPro" id="IPR051164">
    <property type="entry name" value="NmrA-like_oxidored"/>
</dbReference>
<protein>
    <recommendedName>
        <fullName evidence="3">NmrA-like domain-containing protein</fullName>
    </recommendedName>
</protein>
<dbReference type="SUPFAM" id="SSF51735">
    <property type="entry name" value="NAD(P)-binding Rossmann-fold domains"/>
    <property type="match status" value="1"/>
</dbReference>
<gene>
    <name evidence="4" type="ORF">PV11_05498</name>
</gene>
<dbReference type="HOGENOM" id="CLU_007383_8_2_1"/>
<dbReference type="Gene3D" id="3.40.50.720">
    <property type="entry name" value="NAD(P)-binding Rossmann-like Domain"/>
    <property type="match status" value="1"/>
</dbReference>
<dbReference type="Gene3D" id="3.90.25.10">
    <property type="entry name" value="UDP-galactose 4-epimerase, domain 1"/>
    <property type="match status" value="1"/>
</dbReference>
<proteinExistence type="inferred from homology"/>
<accession>A0A0D1YKY9</accession>
<organism evidence="4 5">
    <name type="scientific">Exophiala sideris</name>
    <dbReference type="NCBI Taxonomy" id="1016849"/>
    <lineage>
        <taxon>Eukaryota</taxon>
        <taxon>Fungi</taxon>
        <taxon>Dikarya</taxon>
        <taxon>Ascomycota</taxon>
        <taxon>Pezizomycotina</taxon>
        <taxon>Eurotiomycetes</taxon>
        <taxon>Chaetothyriomycetidae</taxon>
        <taxon>Chaetothyriales</taxon>
        <taxon>Herpotrichiellaceae</taxon>
        <taxon>Exophiala</taxon>
    </lineage>
</organism>
<evidence type="ECO:0000259" key="3">
    <source>
        <dbReference type="Pfam" id="PF05368"/>
    </source>
</evidence>
<dbReference type="Pfam" id="PF05368">
    <property type="entry name" value="NmrA"/>
    <property type="match status" value="1"/>
</dbReference>
<dbReference type="InterPro" id="IPR008030">
    <property type="entry name" value="NmrA-like"/>
</dbReference>
<feature type="domain" description="NmrA-like" evidence="3">
    <location>
        <begin position="4"/>
        <end position="273"/>
    </location>
</feature>
<dbReference type="STRING" id="1016849.A0A0D1YKY9"/>
<dbReference type="InterPro" id="IPR036291">
    <property type="entry name" value="NAD(P)-bd_dom_sf"/>
</dbReference>
<evidence type="ECO:0000256" key="2">
    <source>
        <dbReference type="ARBA" id="ARBA00022857"/>
    </source>
</evidence>
<dbReference type="Proteomes" id="UP000053599">
    <property type="component" value="Unassembled WGS sequence"/>
</dbReference>
<sequence length="311" mass="34557">MSSKRVVAVLGATGVQGGAVVHYLSTQSGYDIRAITRNPDSKVAKRLSTLANVSVFKAHFLDPASLVAAFKGVEVVYALTNFYDPENQANPLQELEQGIIIADTAKEAGVHFFIWSTVPSALLRMKGRFESTCLVENKFYVSAYLKQINLPHIDLYLGFYYDNWINFGLVSLASDGTIQVIQPILQPETKIGMVWTQRDLGPTVDAVLKNYRTTPGLLNGNIYCVGGYNSTGDFARELQKQTGKTVRIVGGPTTGFQDLDTMYGYYNRHSVYSEFELPKKESLDLGIRFHTLEDYVREVAVPYVNKLGQAE</sequence>
<comment type="similarity">
    <text evidence="1">Belongs to the NmrA-type oxidoreductase family.</text>
</comment>
<evidence type="ECO:0000256" key="1">
    <source>
        <dbReference type="ARBA" id="ARBA00006328"/>
    </source>
</evidence>
<dbReference type="PANTHER" id="PTHR42748:SF7">
    <property type="entry name" value="NMRA LIKE REDOX SENSOR 1-RELATED"/>
    <property type="match status" value="1"/>
</dbReference>